<dbReference type="AlphaFoldDB" id="A0A022QCS9"/>
<dbReference type="InterPro" id="IPR036047">
    <property type="entry name" value="F-box-like_dom_sf"/>
</dbReference>
<dbReference type="Proteomes" id="UP000030748">
    <property type="component" value="Unassembled WGS sequence"/>
</dbReference>
<dbReference type="PhylomeDB" id="A0A022QCS9"/>
<gene>
    <name evidence="2" type="ORF">MIMGU_mgv1a008775mg</name>
</gene>
<dbReference type="EMBL" id="KI632098">
    <property type="protein sequence ID" value="EYU25063.1"/>
    <property type="molecule type" value="Genomic_DNA"/>
</dbReference>
<dbReference type="PANTHER" id="PTHR39741">
    <property type="entry name" value="F-BOX DOMAIN CONTAINING PROTEIN, EXPRESSED"/>
    <property type="match status" value="1"/>
</dbReference>
<evidence type="ECO:0000259" key="1">
    <source>
        <dbReference type="Pfam" id="PF12937"/>
    </source>
</evidence>
<dbReference type="SUPFAM" id="SSF81383">
    <property type="entry name" value="F-box domain"/>
    <property type="match status" value="1"/>
</dbReference>
<dbReference type="eggNOG" id="ENOG502QRFZ">
    <property type="taxonomic scope" value="Eukaryota"/>
</dbReference>
<proteinExistence type="predicted"/>
<feature type="domain" description="F-box" evidence="1">
    <location>
        <begin position="15"/>
        <end position="55"/>
    </location>
</feature>
<dbReference type="PANTHER" id="PTHR39741:SF2">
    <property type="entry name" value="F-BOX DOMAIN-CONTAINING PROTEIN"/>
    <property type="match status" value="1"/>
</dbReference>
<dbReference type="KEGG" id="egt:105971887"/>
<accession>A0A022QCS9</accession>
<reference evidence="2 3" key="1">
    <citation type="journal article" date="2013" name="Proc. Natl. Acad. Sci. U.S.A.">
        <title>Fine-scale variation in meiotic recombination in Mimulus inferred from population shotgun sequencing.</title>
        <authorList>
            <person name="Hellsten U."/>
            <person name="Wright K.M."/>
            <person name="Jenkins J."/>
            <person name="Shu S."/>
            <person name="Yuan Y."/>
            <person name="Wessler S.R."/>
            <person name="Schmutz J."/>
            <person name="Willis J.H."/>
            <person name="Rokhsar D.S."/>
        </authorList>
    </citation>
    <scope>NUCLEOTIDE SEQUENCE [LARGE SCALE GENOMIC DNA]</scope>
    <source>
        <strain evidence="3">cv. DUN x IM62</strain>
    </source>
</reference>
<dbReference type="OrthoDB" id="63379at2759"/>
<keyword evidence="3" id="KW-1185">Reference proteome</keyword>
<evidence type="ECO:0000313" key="3">
    <source>
        <dbReference type="Proteomes" id="UP000030748"/>
    </source>
</evidence>
<dbReference type="STRING" id="4155.A0A022QCS9"/>
<name>A0A022QCS9_ERYGU</name>
<dbReference type="InterPro" id="IPR055336">
    <property type="entry name" value="At4g00755-like"/>
</dbReference>
<dbReference type="InterPro" id="IPR001810">
    <property type="entry name" value="F-box_dom"/>
</dbReference>
<evidence type="ECO:0000313" key="2">
    <source>
        <dbReference type="EMBL" id="EYU25063.1"/>
    </source>
</evidence>
<sequence length="363" mass="41127">MKGSRDFIEWLGQDMSLKIFMCLEDPSDLVRTSAVSSSWRQFVIANALCKKLCLRKFPEASSFARVVEIKNTAESVSTSTRDDSAKSACLEREHRVYASLSRVLTTSTVENCISGAICASSTDNYPEESIKNTLEPSDRVDHRASYWSSKGERNPSAGETLIYKLASNLCLITELHVHPFQAYFQFGFPIYSAKAVRFQIGHPRVPPKIESDERDELLDFQNFADEKFVWTYKSPEFPMVQDNCLQKFKLPEPVLSIGGVLKVELLGRTQTQEMDGLYYICINHVQVVGSPLSPAFDVEMIDERGKCTLKYHPGSICKSSTSEVESHRFIESIRTWEQIILNTFRGAGPMIIDDNDSDYEYLD</sequence>
<dbReference type="OMA" id="SSWRHFV"/>
<dbReference type="Gene3D" id="1.20.1280.50">
    <property type="match status" value="1"/>
</dbReference>
<protein>
    <recommendedName>
        <fullName evidence="1">F-box domain-containing protein</fullName>
    </recommendedName>
</protein>
<dbReference type="Pfam" id="PF12937">
    <property type="entry name" value="F-box-like"/>
    <property type="match status" value="1"/>
</dbReference>
<organism evidence="2 3">
    <name type="scientific">Erythranthe guttata</name>
    <name type="common">Yellow monkey flower</name>
    <name type="synonym">Mimulus guttatus</name>
    <dbReference type="NCBI Taxonomy" id="4155"/>
    <lineage>
        <taxon>Eukaryota</taxon>
        <taxon>Viridiplantae</taxon>
        <taxon>Streptophyta</taxon>
        <taxon>Embryophyta</taxon>
        <taxon>Tracheophyta</taxon>
        <taxon>Spermatophyta</taxon>
        <taxon>Magnoliopsida</taxon>
        <taxon>eudicotyledons</taxon>
        <taxon>Gunneridae</taxon>
        <taxon>Pentapetalae</taxon>
        <taxon>asterids</taxon>
        <taxon>lamiids</taxon>
        <taxon>Lamiales</taxon>
        <taxon>Phrymaceae</taxon>
        <taxon>Erythranthe</taxon>
    </lineage>
</organism>